<dbReference type="GO" id="GO:0000993">
    <property type="term" value="F:RNA polymerase II complex binding"/>
    <property type="evidence" value="ECO:0007669"/>
    <property type="project" value="InterPro"/>
</dbReference>
<comment type="caution">
    <text evidence="3">The sequence shown here is derived from an EMBL/GenBank/DDBJ whole genome shotgun (WGS) entry which is preliminary data.</text>
</comment>
<dbReference type="EMBL" id="JAKUCV010003721">
    <property type="protein sequence ID" value="KAJ4837835.1"/>
    <property type="molecule type" value="Genomic_DNA"/>
</dbReference>
<dbReference type="Pfam" id="PF23228">
    <property type="entry name" value="zf_PCFS4"/>
    <property type="match status" value="1"/>
</dbReference>
<sequence length="286" mass="32317">MAVLLSPFRQQREVLFPPHLSTSGHLSSFRQKRPREADAFIRHCRIRYHDRHPPRAWLPPPCPAPLPPPPPFLASLPPPPPFLAPLPPPPPCLAPLPPPPPPPLHGSGSGSGQSALPKKGFLDDGSYQFDKEKMKIRHECVIQALYADLPRQCSSCGCRFKTQEEHSTHMDWHVRKNRVAKPKPNNKLKPSRGWLLTDGNWLLAGQELGNPTQGPKFQQSDDQVVAAEKNDEEKVAVYADECQKICALCHEPFEEFFSDEADDWMYKGTVYFNTPKGRRIVHVKCR</sequence>
<dbReference type="OrthoDB" id="821948at2759"/>
<feature type="compositionally biased region" description="Pro residues" evidence="1">
    <location>
        <begin position="91"/>
        <end position="104"/>
    </location>
</feature>
<feature type="domain" description="C2H2-type" evidence="2">
    <location>
        <begin position="153"/>
        <end position="173"/>
    </location>
</feature>
<reference evidence="3" key="1">
    <citation type="submission" date="2022-02" db="EMBL/GenBank/DDBJ databases">
        <authorList>
            <person name="Henning P.M."/>
            <person name="McCubbin A.G."/>
            <person name="Shore J.S."/>
        </authorList>
    </citation>
    <scope>NUCLEOTIDE SEQUENCE</scope>
    <source>
        <strain evidence="3">F60SS</strain>
        <tissue evidence="3">Leaves</tissue>
    </source>
</reference>
<dbReference type="GO" id="GO:0003729">
    <property type="term" value="F:mRNA binding"/>
    <property type="evidence" value="ECO:0007669"/>
    <property type="project" value="InterPro"/>
</dbReference>
<gene>
    <name evidence="3" type="ORF">Tsubulata_001639</name>
</gene>
<dbReference type="PROSITE" id="PS00028">
    <property type="entry name" value="ZINC_FINGER_C2H2_1"/>
    <property type="match status" value="1"/>
</dbReference>
<dbReference type="PANTHER" id="PTHR15921">
    <property type="entry name" value="PRE-MRNA CLEAVAGE COMPLEX II"/>
    <property type="match status" value="1"/>
</dbReference>
<protein>
    <recommendedName>
        <fullName evidence="2">C2H2-type domain-containing protein</fullName>
    </recommendedName>
</protein>
<evidence type="ECO:0000313" key="4">
    <source>
        <dbReference type="Proteomes" id="UP001141552"/>
    </source>
</evidence>
<evidence type="ECO:0000259" key="2">
    <source>
        <dbReference type="PROSITE" id="PS00028"/>
    </source>
</evidence>
<organism evidence="3 4">
    <name type="scientific">Turnera subulata</name>
    <dbReference type="NCBI Taxonomy" id="218843"/>
    <lineage>
        <taxon>Eukaryota</taxon>
        <taxon>Viridiplantae</taxon>
        <taxon>Streptophyta</taxon>
        <taxon>Embryophyta</taxon>
        <taxon>Tracheophyta</taxon>
        <taxon>Spermatophyta</taxon>
        <taxon>Magnoliopsida</taxon>
        <taxon>eudicotyledons</taxon>
        <taxon>Gunneridae</taxon>
        <taxon>Pentapetalae</taxon>
        <taxon>rosids</taxon>
        <taxon>fabids</taxon>
        <taxon>Malpighiales</taxon>
        <taxon>Passifloraceae</taxon>
        <taxon>Turnera</taxon>
    </lineage>
</organism>
<dbReference type="PANTHER" id="PTHR15921:SF11">
    <property type="entry name" value="POLYADENYLATION AND CLEAVAGE FACTOR HOMOLOG 1-RELATED"/>
    <property type="match status" value="1"/>
</dbReference>
<dbReference type="GO" id="GO:0005737">
    <property type="term" value="C:cytoplasm"/>
    <property type="evidence" value="ECO:0007669"/>
    <property type="project" value="TreeGrafter"/>
</dbReference>
<dbReference type="InterPro" id="IPR045154">
    <property type="entry name" value="PCF11-like"/>
</dbReference>
<dbReference type="InterPro" id="IPR013087">
    <property type="entry name" value="Znf_C2H2_type"/>
</dbReference>
<dbReference type="InterPro" id="IPR057242">
    <property type="entry name" value="PCFS4-like"/>
</dbReference>
<evidence type="ECO:0000256" key="1">
    <source>
        <dbReference type="SAM" id="MobiDB-lite"/>
    </source>
</evidence>
<dbReference type="GO" id="GO:0005849">
    <property type="term" value="C:mRNA cleavage factor complex"/>
    <property type="evidence" value="ECO:0007669"/>
    <property type="project" value="TreeGrafter"/>
</dbReference>
<reference evidence="3" key="2">
    <citation type="journal article" date="2023" name="Plants (Basel)">
        <title>Annotation of the Turnera subulata (Passifloraceae) Draft Genome Reveals the S-Locus Evolved after the Divergence of Turneroideae from Passifloroideae in a Stepwise Manner.</title>
        <authorList>
            <person name="Henning P.M."/>
            <person name="Roalson E.H."/>
            <person name="Mir W."/>
            <person name="McCubbin A.G."/>
            <person name="Shore J.S."/>
        </authorList>
    </citation>
    <scope>NUCLEOTIDE SEQUENCE</scope>
    <source>
        <strain evidence="3">F60SS</strain>
    </source>
</reference>
<keyword evidence="4" id="KW-1185">Reference proteome</keyword>
<dbReference type="Proteomes" id="UP001141552">
    <property type="component" value="Unassembled WGS sequence"/>
</dbReference>
<name>A0A9Q0FUA2_9ROSI</name>
<dbReference type="GO" id="GO:0006369">
    <property type="term" value="P:termination of RNA polymerase II transcription"/>
    <property type="evidence" value="ECO:0007669"/>
    <property type="project" value="InterPro"/>
</dbReference>
<proteinExistence type="predicted"/>
<dbReference type="AlphaFoldDB" id="A0A9Q0FUA2"/>
<feature type="region of interest" description="Disordered" evidence="1">
    <location>
        <begin position="91"/>
        <end position="123"/>
    </location>
</feature>
<evidence type="ECO:0000313" key="3">
    <source>
        <dbReference type="EMBL" id="KAJ4837835.1"/>
    </source>
</evidence>
<accession>A0A9Q0FUA2</accession>
<dbReference type="GO" id="GO:0031124">
    <property type="term" value="P:mRNA 3'-end processing"/>
    <property type="evidence" value="ECO:0007669"/>
    <property type="project" value="InterPro"/>
</dbReference>